<dbReference type="PROSITE" id="PS50109">
    <property type="entry name" value="HIS_KIN"/>
    <property type="match status" value="1"/>
</dbReference>
<keyword evidence="12" id="KW-0902">Two-component regulatory system</keyword>
<organism evidence="17 18">
    <name type="scientific">Paenibacillus montaniterrae</name>
    <dbReference type="NCBI Taxonomy" id="429341"/>
    <lineage>
        <taxon>Bacteria</taxon>
        <taxon>Bacillati</taxon>
        <taxon>Bacillota</taxon>
        <taxon>Bacilli</taxon>
        <taxon>Bacillales</taxon>
        <taxon>Paenibacillaceae</taxon>
        <taxon>Paenibacillus</taxon>
    </lineage>
</organism>
<evidence type="ECO:0000313" key="18">
    <source>
        <dbReference type="Proteomes" id="UP000683139"/>
    </source>
</evidence>
<dbReference type="SUPFAM" id="SSF47384">
    <property type="entry name" value="Homodimeric domain of signal transducing histidine kinase"/>
    <property type="match status" value="1"/>
</dbReference>
<comment type="catalytic activity">
    <reaction evidence="1">
        <text>ATP + protein L-histidine = ADP + protein N-phospho-L-histidine.</text>
        <dbReference type="EC" id="2.7.13.3"/>
    </reaction>
</comment>
<keyword evidence="18" id="KW-1185">Reference proteome</keyword>
<evidence type="ECO:0000256" key="14">
    <source>
        <dbReference type="SAM" id="Phobius"/>
    </source>
</evidence>
<dbReference type="GO" id="GO:0000155">
    <property type="term" value="F:phosphorelay sensor kinase activity"/>
    <property type="evidence" value="ECO:0007669"/>
    <property type="project" value="InterPro"/>
</dbReference>
<dbReference type="InterPro" id="IPR036890">
    <property type="entry name" value="HATPase_C_sf"/>
</dbReference>
<dbReference type="Pfam" id="PF00672">
    <property type="entry name" value="HAMP"/>
    <property type="match status" value="1"/>
</dbReference>
<dbReference type="SMART" id="SM00388">
    <property type="entry name" value="HisKA"/>
    <property type="match status" value="1"/>
</dbReference>
<dbReference type="Gene3D" id="1.10.287.130">
    <property type="match status" value="1"/>
</dbReference>
<evidence type="ECO:0000256" key="2">
    <source>
        <dbReference type="ARBA" id="ARBA00004651"/>
    </source>
</evidence>
<proteinExistence type="predicted"/>
<evidence type="ECO:0000256" key="13">
    <source>
        <dbReference type="ARBA" id="ARBA00023136"/>
    </source>
</evidence>
<evidence type="ECO:0000256" key="8">
    <source>
        <dbReference type="ARBA" id="ARBA00022741"/>
    </source>
</evidence>
<dbReference type="SUPFAM" id="SSF158472">
    <property type="entry name" value="HAMP domain-like"/>
    <property type="match status" value="1"/>
</dbReference>
<evidence type="ECO:0000256" key="5">
    <source>
        <dbReference type="ARBA" id="ARBA00022553"/>
    </source>
</evidence>
<dbReference type="InterPro" id="IPR003594">
    <property type="entry name" value="HATPase_dom"/>
</dbReference>
<dbReference type="PANTHER" id="PTHR45528:SF1">
    <property type="entry name" value="SENSOR HISTIDINE KINASE CPXA"/>
    <property type="match status" value="1"/>
</dbReference>
<dbReference type="InterPro" id="IPR050398">
    <property type="entry name" value="HssS/ArlS-like"/>
</dbReference>
<keyword evidence="5" id="KW-0597">Phosphoprotein</keyword>
<feature type="transmembrane region" description="Helical" evidence="14">
    <location>
        <begin position="7"/>
        <end position="27"/>
    </location>
</feature>
<evidence type="ECO:0000256" key="6">
    <source>
        <dbReference type="ARBA" id="ARBA00022679"/>
    </source>
</evidence>
<dbReference type="EC" id="2.7.13.3" evidence="3"/>
<protein>
    <recommendedName>
        <fullName evidence="3">histidine kinase</fullName>
        <ecNumber evidence="3">2.7.13.3</ecNumber>
    </recommendedName>
</protein>
<evidence type="ECO:0000256" key="11">
    <source>
        <dbReference type="ARBA" id="ARBA00022989"/>
    </source>
</evidence>
<evidence type="ECO:0000313" key="17">
    <source>
        <dbReference type="EMBL" id="GIP17627.1"/>
    </source>
</evidence>
<dbReference type="PANTHER" id="PTHR45528">
    <property type="entry name" value="SENSOR HISTIDINE KINASE CPXA"/>
    <property type="match status" value="1"/>
</dbReference>
<dbReference type="Gene3D" id="6.10.340.10">
    <property type="match status" value="1"/>
</dbReference>
<evidence type="ECO:0000256" key="7">
    <source>
        <dbReference type="ARBA" id="ARBA00022692"/>
    </source>
</evidence>
<dbReference type="GO" id="GO:0005524">
    <property type="term" value="F:ATP binding"/>
    <property type="evidence" value="ECO:0007669"/>
    <property type="project" value="UniProtKB-KW"/>
</dbReference>
<dbReference type="Pfam" id="PF02518">
    <property type="entry name" value="HATPase_c"/>
    <property type="match status" value="1"/>
</dbReference>
<reference evidence="17" key="1">
    <citation type="submission" date="2021-03" db="EMBL/GenBank/DDBJ databases">
        <title>Antimicrobial resistance genes in bacteria isolated from Japanese honey, and their potential for conferring macrolide and lincosamide resistance in the American foulbrood pathogen Paenibacillus larvae.</title>
        <authorList>
            <person name="Okamoto M."/>
            <person name="Kumagai M."/>
            <person name="Kanamori H."/>
            <person name="Takamatsu D."/>
        </authorList>
    </citation>
    <scope>NUCLEOTIDE SEQUENCE</scope>
    <source>
        <strain evidence="17">J40TS1</strain>
    </source>
</reference>
<dbReference type="SMART" id="SM00304">
    <property type="entry name" value="HAMP"/>
    <property type="match status" value="1"/>
</dbReference>
<dbReference type="AlphaFoldDB" id="A0A919YNA9"/>
<dbReference type="RefSeq" id="WP_213517158.1">
    <property type="nucleotide sequence ID" value="NZ_BOSE01000006.1"/>
</dbReference>
<comment type="subcellular location">
    <subcellularLocation>
        <location evidence="2">Cell membrane</location>
        <topology evidence="2">Multi-pass membrane protein</topology>
    </subcellularLocation>
</comment>
<keyword evidence="11 14" id="KW-1133">Transmembrane helix</keyword>
<feature type="domain" description="HAMP" evidence="16">
    <location>
        <begin position="192"/>
        <end position="244"/>
    </location>
</feature>
<dbReference type="CDD" id="cd00075">
    <property type="entry name" value="HATPase"/>
    <property type="match status" value="1"/>
</dbReference>
<dbReference type="SMART" id="SM00387">
    <property type="entry name" value="HATPase_c"/>
    <property type="match status" value="1"/>
</dbReference>
<evidence type="ECO:0000256" key="9">
    <source>
        <dbReference type="ARBA" id="ARBA00022777"/>
    </source>
</evidence>
<dbReference type="CDD" id="cd06225">
    <property type="entry name" value="HAMP"/>
    <property type="match status" value="1"/>
</dbReference>
<dbReference type="GO" id="GO:0005886">
    <property type="term" value="C:plasma membrane"/>
    <property type="evidence" value="ECO:0007669"/>
    <property type="project" value="UniProtKB-SubCell"/>
</dbReference>
<dbReference type="InterPro" id="IPR003660">
    <property type="entry name" value="HAMP_dom"/>
</dbReference>
<dbReference type="InterPro" id="IPR036097">
    <property type="entry name" value="HisK_dim/P_sf"/>
</dbReference>
<dbReference type="InterPro" id="IPR005467">
    <property type="entry name" value="His_kinase_dom"/>
</dbReference>
<keyword evidence="6" id="KW-0808">Transferase</keyword>
<dbReference type="Pfam" id="PF00512">
    <property type="entry name" value="HisKA"/>
    <property type="match status" value="1"/>
</dbReference>
<dbReference type="EMBL" id="BOSE01000006">
    <property type="protein sequence ID" value="GIP17627.1"/>
    <property type="molecule type" value="Genomic_DNA"/>
</dbReference>
<keyword evidence="4" id="KW-1003">Cell membrane</keyword>
<keyword evidence="9 17" id="KW-0418">Kinase</keyword>
<dbReference type="Proteomes" id="UP000683139">
    <property type="component" value="Unassembled WGS sequence"/>
</dbReference>
<evidence type="ECO:0000256" key="3">
    <source>
        <dbReference type="ARBA" id="ARBA00012438"/>
    </source>
</evidence>
<evidence type="ECO:0000256" key="10">
    <source>
        <dbReference type="ARBA" id="ARBA00022840"/>
    </source>
</evidence>
<dbReference type="InterPro" id="IPR004358">
    <property type="entry name" value="Sig_transdc_His_kin-like_C"/>
</dbReference>
<keyword evidence="8" id="KW-0547">Nucleotide-binding</keyword>
<evidence type="ECO:0000259" key="15">
    <source>
        <dbReference type="PROSITE" id="PS50109"/>
    </source>
</evidence>
<dbReference type="PRINTS" id="PR00344">
    <property type="entry name" value="BCTRLSENSOR"/>
</dbReference>
<keyword evidence="10" id="KW-0067">ATP-binding</keyword>
<dbReference type="InterPro" id="IPR003661">
    <property type="entry name" value="HisK_dim/P_dom"/>
</dbReference>
<sequence length="478" mass="55336">MKLWQKIYLFSILPFIIIFTLASVLIIERNHSKLLQQEIDTTLRENMSIRSTMEAIVPFLKIYRSPDYEQTVWTTIGNEFVAKNSDHTMYLNIIEEPNRVAYSNIDFAIPQKWEELQSPAKDEILSILSDVGERTILFTSSLVDLNDRKYSIRYMKDVTAVYEERVEQYQFFMKVDIIACLLYLILMIFISKGLTRPIERMVRTAKVIAQGDISKRVDVNTKDEIGNLAENFNRMVQVVEDKINELELNNLEKQRFIHDFTHELKTPLTSIIGYANFLRVTKYQEDVFVDGLNVIHDEAKRLESLSLKMMDLILIREDHFELSMENLKAVLDEAEPVLTMKAKERQIQIAIDANDCWMEMDKDLMKMLIYNLVDNAIKASAEQDTITIKVYGEEQRCVLVVADQGIGIAPEHLDKIFEPFYVSDKARSRRYNGVGLGLSICQSVARMHHGTFEVASEENVGTTIKVIFETGKRNEVKQ</sequence>
<dbReference type="Gene3D" id="3.30.565.10">
    <property type="entry name" value="Histidine kinase-like ATPase, C-terminal domain"/>
    <property type="match status" value="1"/>
</dbReference>
<keyword evidence="7 14" id="KW-0812">Transmembrane</keyword>
<name>A0A919YNA9_9BACL</name>
<dbReference type="SUPFAM" id="SSF55874">
    <property type="entry name" value="ATPase domain of HSP90 chaperone/DNA topoisomerase II/histidine kinase"/>
    <property type="match status" value="1"/>
</dbReference>
<accession>A0A919YNA9</accession>
<feature type="domain" description="Histidine kinase" evidence="15">
    <location>
        <begin position="259"/>
        <end position="472"/>
    </location>
</feature>
<evidence type="ECO:0000256" key="12">
    <source>
        <dbReference type="ARBA" id="ARBA00023012"/>
    </source>
</evidence>
<keyword evidence="13 14" id="KW-0472">Membrane</keyword>
<evidence type="ECO:0000256" key="1">
    <source>
        <dbReference type="ARBA" id="ARBA00000085"/>
    </source>
</evidence>
<gene>
    <name evidence="17" type="primary">phoR_2</name>
    <name evidence="17" type="ORF">J40TS1_32690</name>
</gene>
<dbReference type="CDD" id="cd00082">
    <property type="entry name" value="HisKA"/>
    <property type="match status" value="1"/>
</dbReference>
<comment type="caution">
    <text evidence="17">The sequence shown here is derived from an EMBL/GenBank/DDBJ whole genome shotgun (WGS) entry which is preliminary data.</text>
</comment>
<evidence type="ECO:0000256" key="4">
    <source>
        <dbReference type="ARBA" id="ARBA00022475"/>
    </source>
</evidence>
<dbReference type="FunFam" id="3.30.565.10:FF:000006">
    <property type="entry name" value="Sensor histidine kinase WalK"/>
    <property type="match status" value="1"/>
</dbReference>
<dbReference type="PROSITE" id="PS50885">
    <property type="entry name" value="HAMP"/>
    <property type="match status" value="1"/>
</dbReference>
<evidence type="ECO:0000259" key="16">
    <source>
        <dbReference type="PROSITE" id="PS50885"/>
    </source>
</evidence>